<keyword evidence="12" id="KW-1185">Reference proteome</keyword>
<dbReference type="HAMAP" id="MF_02060">
    <property type="entry name" value="tRNA_methyltr_TrmH"/>
    <property type="match status" value="1"/>
</dbReference>
<dbReference type="Proteomes" id="UP000237771">
    <property type="component" value="Unassembled WGS sequence"/>
</dbReference>
<feature type="binding site" evidence="7">
    <location>
        <position position="152"/>
    </location>
    <ligand>
        <name>S-adenosyl-L-methionine</name>
        <dbReference type="ChEBI" id="CHEBI:59789"/>
    </ligand>
</feature>
<feature type="binding site" evidence="7">
    <location>
        <position position="161"/>
    </location>
    <ligand>
        <name>S-adenosyl-L-methionine</name>
        <dbReference type="ChEBI" id="CHEBI:59789"/>
    </ligand>
</feature>
<reference evidence="11" key="2">
    <citation type="submission" date="2016-11" db="EMBL/GenBank/DDBJ databases">
        <authorList>
            <person name="Varghese N."/>
            <person name="Submissions S."/>
        </authorList>
    </citation>
    <scope>NUCLEOTIDE SEQUENCE [LARGE SCALE GENOMIC DNA]</scope>
    <source>
        <strain evidence="11">DSM 19729</strain>
    </source>
</reference>
<comment type="catalytic activity">
    <reaction evidence="7">
        <text>guanosine(18) in tRNA + S-adenosyl-L-methionine = 2'-O-methylguanosine(18) in tRNA + S-adenosyl-L-homocysteine + H(+)</text>
        <dbReference type="Rhea" id="RHEA:20077"/>
        <dbReference type="Rhea" id="RHEA-COMP:10190"/>
        <dbReference type="Rhea" id="RHEA-COMP:10192"/>
        <dbReference type="ChEBI" id="CHEBI:15378"/>
        <dbReference type="ChEBI" id="CHEBI:57856"/>
        <dbReference type="ChEBI" id="CHEBI:59789"/>
        <dbReference type="ChEBI" id="CHEBI:74269"/>
        <dbReference type="ChEBI" id="CHEBI:74445"/>
        <dbReference type="EC" id="2.1.1.34"/>
    </reaction>
</comment>
<accession>A0A1M5LCH7</accession>
<dbReference type="SUPFAM" id="SSF75217">
    <property type="entry name" value="alpha/beta knot"/>
    <property type="match status" value="1"/>
</dbReference>
<dbReference type="GO" id="GO:0002938">
    <property type="term" value="P:tRNA guanine ribose methylation"/>
    <property type="evidence" value="ECO:0007669"/>
    <property type="project" value="UniProtKB-UniRule"/>
</dbReference>
<sequence length="220" mass="25420">MVDIAYLDFLENILTDNRKERFLNVLGNRTNHFTVVVEDIFQMHNTSAVMRSCEVFGIQELNVIEQRYGKRIDKEIAMGAQKWVDINKFDNVSNCVDTLKNKGYQIIATTPHENDCLLEDFDISKPSALFFGTERDGLSDEILERADGFLKIPMVGFTESLNISVSAAIIIQNLTNRLRNSNIDWHLSEEEILVKRLAWAKNSIKDIKRIEARYYEENPK</sequence>
<keyword evidence="2 7" id="KW-0489">Methyltransferase</keyword>
<dbReference type="OrthoDB" id="9785673at2"/>
<dbReference type="GO" id="GO:0141100">
    <property type="term" value="F:tRNA (guanine(18)-2'-O)-methyltransferase activity"/>
    <property type="evidence" value="ECO:0007669"/>
    <property type="project" value="UniProtKB-UniRule"/>
</dbReference>
<evidence type="ECO:0000259" key="8">
    <source>
        <dbReference type="Pfam" id="PF00588"/>
    </source>
</evidence>
<dbReference type="EC" id="2.1.1.34" evidence="7"/>
<name>A0A1M5LCH7_9FLAO</name>
<protein>
    <recommendedName>
        <fullName evidence="7">tRNA (guanosine(18)-2'-O)-methyltransferase</fullName>
        <ecNumber evidence="7">2.1.1.34</ecNumber>
    </recommendedName>
    <alternativeName>
        <fullName evidence="7">tRNA [Gm18] methyltransferase</fullName>
    </alternativeName>
</protein>
<dbReference type="Proteomes" id="UP000184384">
    <property type="component" value="Unassembled WGS sequence"/>
</dbReference>
<dbReference type="PANTHER" id="PTHR43453">
    <property type="entry name" value="RRNA METHYLASE-LIKE"/>
    <property type="match status" value="1"/>
</dbReference>
<organism evidence="10 11">
    <name type="scientific">Flavobacterium granuli</name>
    <dbReference type="NCBI Taxonomy" id="280093"/>
    <lineage>
        <taxon>Bacteria</taxon>
        <taxon>Pseudomonadati</taxon>
        <taxon>Bacteroidota</taxon>
        <taxon>Flavobacteriia</taxon>
        <taxon>Flavobacteriales</taxon>
        <taxon>Flavobacteriaceae</taxon>
        <taxon>Flavobacterium</taxon>
    </lineage>
</organism>
<feature type="binding site" evidence="7">
    <location>
        <position position="109"/>
    </location>
    <ligand>
        <name>S-adenosyl-L-methionine</name>
        <dbReference type="ChEBI" id="CHEBI:59789"/>
    </ligand>
</feature>
<dbReference type="InterPro" id="IPR029026">
    <property type="entry name" value="tRNA_m1G_MTases_N"/>
</dbReference>
<keyword evidence="1 7" id="KW-0820">tRNA-binding</keyword>
<dbReference type="STRING" id="280093.SAMN05443373_10345"/>
<reference evidence="10" key="1">
    <citation type="submission" date="2016-11" db="EMBL/GenBank/DDBJ databases">
        <authorList>
            <person name="Jaros S."/>
            <person name="Januszkiewicz K."/>
            <person name="Wedrychowicz H."/>
        </authorList>
    </citation>
    <scope>NUCLEOTIDE SEQUENCE [LARGE SCALE GENOMIC DNA]</scope>
    <source>
        <strain evidence="10">DSM 19729</strain>
    </source>
</reference>
<comment type="function">
    <text evidence="7">Catalyzes the 2'-O methylation of guanosine at position 18 in tRNA.</text>
</comment>
<evidence type="ECO:0000256" key="2">
    <source>
        <dbReference type="ARBA" id="ARBA00022603"/>
    </source>
</evidence>
<evidence type="ECO:0000313" key="12">
    <source>
        <dbReference type="Proteomes" id="UP000237771"/>
    </source>
</evidence>
<reference evidence="9 12" key="3">
    <citation type="submission" date="2018-03" db="EMBL/GenBank/DDBJ databases">
        <title>Genomic Encyclopedia of Archaeal and Bacterial Type Strains, Phase II (KMG-II): from individual species to whole genera.</title>
        <authorList>
            <person name="Goeker M."/>
        </authorList>
    </citation>
    <scope>NUCLEOTIDE SEQUENCE [LARGE SCALE GENOMIC DNA]</scope>
    <source>
        <strain evidence="9 12">DSM 17797</strain>
    </source>
</reference>
<dbReference type="Pfam" id="PF00588">
    <property type="entry name" value="SpoU_methylase"/>
    <property type="match status" value="1"/>
</dbReference>
<evidence type="ECO:0000313" key="9">
    <source>
        <dbReference type="EMBL" id="PRZ23936.1"/>
    </source>
</evidence>
<comment type="caution">
    <text evidence="7">Lacks conserved residue(s) required for the propagation of feature annotation.</text>
</comment>
<keyword evidence="4 7" id="KW-0949">S-adenosyl-L-methionine</keyword>
<keyword evidence="3 7" id="KW-0808">Transferase</keyword>
<dbReference type="InterPro" id="IPR029028">
    <property type="entry name" value="Alpha/beta_knot_MTases"/>
</dbReference>
<comment type="similarity">
    <text evidence="7">Belongs to the class IV-like SAM-binding methyltransferase superfamily. RNA methyltransferase TrmH family.</text>
</comment>
<evidence type="ECO:0000256" key="3">
    <source>
        <dbReference type="ARBA" id="ARBA00022679"/>
    </source>
</evidence>
<evidence type="ECO:0000313" key="10">
    <source>
        <dbReference type="EMBL" id="SHG62814.1"/>
    </source>
</evidence>
<dbReference type="CDD" id="cd18092">
    <property type="entry name" value="SpoU-like_TrmH"/>
    <property type="match status" value="1"/>
</dbReference>
<dbReference type="AlphaFoldDB" id="A0A1M5LCH7"/>
<keyword evidence="5 7" id="KW-0819">tRNA processing</keyword>
<gene>
    <name evidence="7" type="primary">trmH</name>
    <name evidence="9" type="ORF">BC624_10445</name>
    <name evidence="10" type="ORF">SAMN05443373_10345</name>
</gene>
<evidence type="ECO:0000256" key="7">
    <source>
        <dbReference type="HAMAP-Rule" id="MF_02060"/>
    </source>
</evidence>
<dbReference type="RefSeq" id="WP_072941219.1">
    <property type="nucleotide sequence ID" value="NZ_FQWO01000003.1"/>
</dbReference>
<dbReference type="EMBL" id="PVUB01000004">
    <property type="protein sequence ID" value="PRZ23936.1"/>
    <property type="molecule type" value="Genomic_DNA"/>
</dbReference>
<evidence type="ECO:0000256" key="1">
    <source>
        <dbReference type="ARBA" id="ARBA00022555"/>
    </source>
</evidence>
<dbReference type="EMBL" id="FQWO01000003">
    <property type="protein sequence ID" value="SHG62814.1"/>
    <property type="molecule type" value="Genomic_DNA"/>
</dbReference>
<feature type="domain" description="tRNA/rRNA methyltransferase SpoU type" evidence="8">
    <location>
        <begin position="33"/>
        <end position="171"/>
    </location>
</feature>
<evidence type="ECO:0000313" key="11">
    <source>
        <dbReference type="Proteomes" id="UP000184384"/>
    </source>
</evidence>
<evidence type="ECO:0000256" key="6">
    <source>
        <dbReference type="ARBA" id="ARBA00022884"/>
    </source>
</evidence>
<dbReference type="InterPro" id="IPR033671">
    <property type="entry name" value="TrmH"/>
</dbReference>
<evidence type="ECO:0000256" key="4">
    <source>
        <dbReference type="ARBA" id="ARBA00022691"/>
    </source>
</evidence>
<proteinExistence type="inferred from homology"/>
<dbReference type="Gene3D" id="3.40.1280.10">
    <property type="match status" value="1"/>
</dbReference>
<dbReference type="GO" id="GO:0000049">
    <property type="term" value="F:tRNA binding"/>
    <property type="evidence" value="ECO:0007669"/>
    <property type="project" value="UniProtKB-UniRule"/>
</dbReference>
<dbReference type="InterPro" id="IPR001537">
    <property type="entry name" value="SpoU_MeTrfase"/>
</dbReference>
<evidence type="ECO:0000256" key="5">
    <source>
        <dbReference type="ARBA" id="ARBA00022694"/>
    </source>
</evidence>
<dbReference type="PANTHER" id="PTHR43453:SF1">
    <property type="entry name" value="TRNA_RRNA METHYLTRANSFERASE SPOU TYPE DOMAIN-CONTAINING PROTEIN"/>
    <property type="match status" value="1"/>
</dbReference>
<keyword evidence="6 7" id="KW-0694">RNA-binding</keyword>